<evidence type="ECO:0000313" key="1">
    <source>
        <dbReference type="EMBL" id="AWM78728.1"/>
    </source>
</evidence>
<dbReference type="Proteomes" id="UP000247763">
    <property type="component" value="Chromosome"/>
</dbReference>
<evidence type="ECO:0000313" key="2">
    <source>
        <dbReference type="Proteomes" id="UP000247763"/>
    </source>
</evidence>
<evidence type="ECO:0008006" key="3">
    <source>
        <dbReference type="Google" id="ProtNLM"/>
    </source>
</evidence>
<accession>A0A2Z3I4V1</accession>
<dbReference type="KEGG" id="phb:HYN04_03985"/>
<gene>
    <name evidence="1" type="ORF">HYN04_03985</name>
</gene>
<protein>
    <recommendedName>
        <fullName evidence="3">DoxX family protein</fullName>
    </recommendedName>
</protein>
<dbReference type="AlphaFoldDB" id="A0A2Z3I4V1"/>
<reference evidence="2" key="1">
    <citation type="submission" date="2018-05" db="EMBL/GenBank/DDBJ databases">
        <title>Genome sequencing of Phenylobacterium sp. HYN0004.</title>
        <authorList>
            <person name="Yi H."/>
            <person name="Baek C."/>
        </authorList>
    </citation>
    <scope>NUCLEOTIDE SEQUENCE [LARGE SCALE GENOMIC DNA]</scope>
    <source>
        <strain evidence="2">HYN0004</strain>
    </source>
</reference>
<sequence length="28" mass="2674">MLIGVLELAGAIGLLVPRLAIAAASGLA</sequence>
<dbReference type="EMBL" id="CP029479">
    <property type="protein sequence ID" value="AWM78728.1"/>
    <property type="molecule type" value="Genomic_DNA"/>
</dbReference>
<organism evidence="1 2">
    <name type="scientific">Phenylobacterium parvum</name>
    <dbReference type="NCBI Taxonomy" id="2201350"/>
    <lineage>
        <taxon>Bacteria</taxon>
        <taxon>Pseudomonadati</taxon>
        <taxon>Pseudomonadota</taxon>
        <taxon>Alphaproteobacteria</taxon>
        <taxon>Caulobacterales</taxon>
        <taxon>Caulobacteraceae</taxon>
        <taxon>Phenylobacterium</taxon>
    </lineage>
</organism>
<keyword evidence="2" id="KW-1185">Reference proteome</keyword>
<name>A0A2Z3I4V1_9CAUL</name>
<proteinExistence type="predicted"/>